<feature type="non-terminal residue" evidence="1">
    <location>
        <position position="1"/>
    </location>
</feature>
<dbReference type="EMBL" id="BART01039177">
    <property type="protein sequence ID" value="GAH11401.1"/>
    <property type="molecule type" value="Genomic_DNA"/>
</dbReference>
<gene>
    <name evidence="1" type="ORF">S01H4_64541</name>
</gene>
<name>X1CSH1_9ZZZZ</name>
<dbReference type="AlphaFoldDB" id="X1CSH1"/>
<sequence length="120" mass="13353">GKGVLNINSTLSGRYGPGIIPHIESDFLITDGEIKEKNTHYYLKINKVTGSITNGSDNKWLTTNLDINRYEVNIGENILNGRCVLTGFPNPIIYFQVSGEIDFAEISILVFCFQPVCQRG</sequence>
<accession>X1CSH1</accession>
<reference evidence="1" key="1">
    <citation type="journal article" date="2014" name="Front. Microbiol.">
        <title>High frequency of phylogenetically diverse reductive dehalogenase-homologous genes in deep subseafloor sedimentary metagenomes.</title>
        <authorList>
            <person name="Kawai M."/>
            <person name="Futagami T."/>
            <person name="Toyoda A."/>
            <person name="Takaki Y."/>
            <person name="Nishi S."/>
            <person name="Hori S."/>
            <person name="Arai W."/>
            <person name="Tsubouchi T."/>
            <person name="Morono Y."/>
            <person name="Uchiyama I."/>
            <person name="Ito T."/>
            <person name="Fujiyama A."/>
            <person name="Inagaki F."/>
            <person name="Takami H."/>
        </authorList>
    </citation>
    <scope>NUCLEOTIDE SEQUENCE</scope>
    <source>
        <strain evidence="1">Expedition CK06-06</strain>
    </source>
</reference>
<organism evidence="1">
    <name type="scientific">marine sediment metagenome</name>
    <dbReference type="NCBI Taxonomy" id="412755"/>
    <lineage>
        <taxon>unclassified sequences</taxon>
        <taxon>metagenomes</taxon>
        <taxon>ecological metagenomes</taxon>
    </lineage>
</organism>
<comment type="caution">
    <text evidence="1">The sequence shown here is derived from an EMBL/GenBank/DDBJ whole genome shotgun (WGS) entry which is preliminary data.</text>
</comment>
<protein>
    <submittedName>
        <fullName evidence="1">Uncharacterized protein</fullName>
    </submittedName>
</protein>
<evidence type="ECO:0000313" key="1">
    <source>
        <dbReference type="EMBL" id="GAH11401.1"/>
    </source>
</evidence>
<proteinExistence type="predicted"/>